<gene>
    <name evidence="4" type="ORF">HOP59_17355</name>
</gene>
<name>A0ABS9AW47_9GAMM</name>
<dbReference type="SUPFAM" id="SSF55729">
    <property type="entry name" value="Acyl-CoA N-acyltransferases (Nat)"/>
    <property type="match status" value="1"/>
</dbReference>
<dbReference type="EMBL" id="JABFTV010000009">
    <property type="protein sequence ID" value="MCE8025896.1"/>
    <property type="molecule type" value="Genomic_DNA"/>
</dbReference>
<dbReference type="CDD" id="cd04301">
    <property type="entry name" value="NAT_SF"/>
    <property type="match status" value="1"/>
</dbReference>
<proteinExistence type="predicted"/>
<protein>
    <submittedName>
        <fullName evidence="4">GNAT family N-acetyltransferase</fullName>
    </submittedName>
</protein>
<dbReference type="InterPro" id="IPR016181">
    <property type="entry name" value="Acyl_CoA_acyltransferase"/>
</dbReference>
<keyword evidence="1" id="KW-0808">Transferase</keyword>
<dbReference type="InterPro" id="IPR051556">
    <property type="entry name" value="N-term/lysine_N-AcTrnsfr"/>
</dbReference>
<evidence type="ECO:0000259" key="3">
    <source>
        <dbReference type="PROSITE" id="PS51186"/>
    </source>
</evidence>
<dbReference type="PANTHER" id="PTHR42919:SF8">
    <property type="entry name" value="N-ALPHA-ACETYLTRANSFERASE 50"/>
    <property type="match status" value="1"/>
</dbReference>
<keyword evidence="5" id="KW-1185">Reference proteome</keyword>
<evidence type="ECO:0000256" key="1">
    <source>
        <dbReference type="ARBA" id="ARBA00022679"/>
    </source>
</evidence>
<dbReference type="PROSITE" id="PS51186">
    <property type="entry name" value="GNAT"/>
    <property type="match status" value="1"/>
</dbReference>
<accession>A0ABS9AW47</accession>
<evidence type="ECO:0000313" key="5">
    <source>
        <dbReference type="Proteomes" id="UP001320272"/>
    </source>
</evidence>
<reference evidence="4 5" key="1">
    <citation type="journal article" date="2021" name="Front. Microbiol.">
        <title>Aerobic Denitrification and Heterotrophic Sulfur Oxidation in the Genus Halomonas Revealed by Six Novel Species Characterizations and Genome-Based Analysis.</title>
        <authorList>
            <person name="Wang L."/>
            <person name="Shao Z."/>
        </authorList>
    </citation>
    <scope>NUCLEOTIDE SEQUENCE [LARGE SCALE GENOMIC DNA]</scope>
    <source>
        <strain evidence="4 5">MCCC 1A11058</strain>
    </source>
</reference>
<dbReference type="InterPro" id="IPR000182">
    <property type="entry name" value="GNAT_dom"/>
</dbReference>
<dbReference type="Pfam" id="PF00583">
    <property type="entry name" value="Acetyltransf_1"/>
    <property type="match status" value="1"/>
</dbReference>
<dbReference type="PANTHER" id="PTHR42919">
    <property type="entry name" value="N-ALPHA-ACETYLTRANSFERASE"/>
    <property type="match status" value="1"/>
</dbReference>
<dbReference type="RefSeq" id="WP_010629061.1">
    <property type="nucleotide sequence ID" value="NZ_JABFTV010000009.1"/>
</dbReference>
<feature type="domain" description="N-acetyltransferase" evidence="3">
    <location>
        <begin position="1"/>
        <end position="138"/>
    </location>
</feature>
<organism evidence="4 5">
    <name type="scientific">Billgrantia aerodenitrificans</name>
    <dbReference type="NCBI Taxonomy" id="2733483"/>
    <lineage>
        <taxon>Bacteria</taxon>
        <taxon>Pseudomonadati</taxon>
        <taxon>Pseudomonadota</taxon>
        <taxon>Gammaproteobacteria</taxon>
        <taxon>Oceanospirillales</taxon>
        <taxon>Halomonadaceae</taxon>
        <taxon>Billgrantia</taxon>
    </lineage>
</organism>
<evidence type="ECO:0000313" key="4">
    <source>
        <dbReference type="EMBL" id="MCE8025896.1"/>
    </source>
</evidence>
<dbReference type="Proteomes" id="UP001320272">
    <property type="component" value="Unassembled WGS sequence"/>
</dbReference>
<keyword evidence="2" id="KW-0012">Acyltransferase</keyword>
<dbReference type="Gene3D" id="3.40.630.30">
    <property type="match status" value="1"/>
</dbReference>
<comment type="caution">
    <text evidence="4">The sequence shown here is derived from an EMBL/GenBank/DDBJ whole genome shotgun (WGS) entry which is preliminary data.</text>
</comment>
<sequence length="138" mass="15492">MSHQAITKLIVEEQTRQAGKLVTGVELEQYIDKLLTQAELVSHCEGQYCLGFIAFYCNRPSTGCAYISLFIVAPACRERGIAGVLLSHVDVTAKTRGFKKIELEVNRNNSRAIHWYDKAGFTVVAEHENAYRMSRPVT</sequence>
<evidence type="ECO:0000256" key="2">
    <source>
        <dbReference type="ARBA" id="ARBA00023315"/>
    </source>
</evidence>